<sequence length="69" mass="7473">MGLLIRTGDTVDFAMSYKAFGELRRDLARLIGLEAALDGTAAWPKVDTSLEQQPVLALVFLLDHLAVTG</sequence>
<reference evidence="1 2" key="1">
    <citation type="submission" date="2017-10" db="EMBL/GenBank/DDBJ databases">
        <title>The new phylogeny of genus Mycobacterium.</title>
        <authorList>
            <person name="Tortoli E."/>
            <person name="Trovato A."/>
            <person name="Cirillo D.M."/>
        </authorList>
    </citation>
    <scope>NUCLEOTIDE SEQUENCE [LARGE SCALE GENOMIC DNA]</scope>
    <source>
        <strain evidence="1 2">CCUG37673</strain>
    </source>
</reference>
<accession>A0A2A7MN64</accession>
<dbReference type="EMBL" id="PDCP01000177">
    <property type="protein sequence ID" value="PEG32957.1"/>
    <property type="molecule type" value="Genomic_DNA"/>
</dbReference>
<organism evidence="1 2">
    <name type="scientific">Mycolicibacterium agri</name>
    <name type="common">Mycobacterium agri</name>
    <dbReference type="NCBI Taxonomy" id="36811"/>
    <lineage>
        <taxon>Bacteria</taxon>
        <taxon>Bacillati</taxon>
        <taxon>Actinomycetota</taxon>
        <taxon>Actinomycetes</taxon>
        <taxon>Mycobacteriales</taxon>
        <taxon>Mycobacteriaceae</taxon>
        <taxon>Mycolicibacterium</taxon>
    </lineage>
</organism>
<dbReference type="Proteomes" id="UP000220914">
    <property type="component" value="Unassembled WGS sequence"/>
</dbReference>
<dbReference type="AlphaFoldDB" id="A0A2A7MN64"/>
<evidence type="ECO:0000313" key="1">
    <source>
        <dbReference type="EMBL" id="PEG32957.1"/>
    </source>
</evidence>
<dbReference type="RefSeq" id="WP_097945614.1">
    <property type="nucleotide sequence ID" value="NZ_PDCP01000177.1"/>
</dbReference>
<protein>
    <submittedName>
        <fullName evidence="1">Uncharacterized protein</fullName>
    </submittedName>
</protein>
<comment type="caution">
    <text evidence="1">The sequence shown here is derived from an EMBL/GenBank/DDBJ whole genome shotgun (WGS) entry which is preliminary data.</text>
</comment>
<name>A0A2A7MN64_MYCAG</name>
<keyword evidence="2" id="KW-1185">Reference proteome</keyword>
<proteinExistence type="predicted"/>
<evidence type="ECO:0000313" key="2">
    <source>
        <dbReference type="Proteomes" id="UP000220914"/>
    </source>
</evidence>
<gene>
    <name evidence="1" type="ORF">CQY20_33455</name>
</gene>